<name>A0A9E2L0L5_9SPIR</name>
<dbReference type="AlphaFoldDB" id="A0A9E2L0L5"/>
<evidence type="ECO:0008006" key="4">
    <source>
        <dbReference type="Google" id="ProtNLM"/>
    </source>
</evidence>
<evidence type="ECO:0000256" key="1">
    <source>
        <dbReference type="SAM" id="SignalP"/>
    </source>
</evidence>
<protein>
    <recommendedName>
        <fullName evidence="4">Lipoprotein</fullName>
    </recommendedName>
</protein>
<dbReference type="Proteomes" id="UP000823914">
    <property type="component" value="Unassembled WGS sequence"/>
</dbReference>
<feature type="chain" id="PRO_5038702623" description="Lipoprotein" evidence="1">
    <location>
        <begin position="24"/>
        <end position="220"/>
    </location>
</feature>
<organism evidence="2 3">
    <name type="scientific">Candidatus Treponema excrementipullorum</name>
    <dbReference type="NCBI Taxonomy" id="2838768"/>
    <lineage>
        <taxon>Bacteria</taxon>
        <taxon>Pseudomonadati</taxon>
        <taxon>Spirochaetota</taxon>
        <taxon>Spirochaetia</taxon>
        <taxon>Spirochaetales</taxon>
        <taxon>Treponemataceae</taxon>
        <taxon>Treponema</taxon>
    </lineage>
</organism>
<reference evidence="2" key="1">
    <citation type="journal article" date="2021" name="PeerJ">
        <title>Extensive microbial diversity within the chicken gut microbiome revealed by metagenomics and culture.</title>
        <authorList>
            <person name="Gilroy R."/>
            <person name="Ravi A."/>
            <person name="Getino M."/>
            <person name="Pursley I."/>
            <person name="Horton D.L."/>
            <person name="Alikhan N.F."/>
            <person name="Baker D."/>
            <person name="Gharbi K."/>
            <person name="Hall N."/>
            <person name="Watson M."/>
            <person name="Adriaenssens E.M."/>
            <person name="Foster-Nyarko E."/>
            <person name="Jarju S."/>
            <person name="Secka A."/>
            <person name="Antonio M."/>
            <person name="Oren A."/>
            <person name="Chaudhuri R.R."/>
            <person name="La Ragione R."/>
            <person name="Hildebrand F."/>
            <person name="Pallen M.J."/>
        </authorList>
    </citation>
    <scope>NUCLEOTIDE SEQUENCE</scope>
    <source>
        <strain evidence="2">Gambia15-2214</strain>
    </source>
</reference>
<dbReference type="EMBL" id="JAHLFV010000026">
    <property type="protein sequence ID" value="MBU3849149.1"/>
    <property type="molecule type" value="Genomic_DNA"/>
</dbReference>
<proteinExistence type="predicted"/>
<sequence>MKKITLFALILTSVFVAFSCKSAEPAAEPETVLISTFPTDWEENMFNQADQYGYFFTTPELGTFSMIEGEFKKLGGYEKSGFGFVFGYTADEEGWLSDYLRFEINTAGEYAVYAVNGGTYIDLVAANEENTVYMNESDLINGGYDSANKLKIEKTGDKDYTLYINGTEIVSFTAPEGYGNSDGVMAFFSVGQENQEVFPDEPVKITYRITDYVQTVAEEK</sequence>
<evidence type="ECO:0000313" key="3">
    <source>
        <dbReference type="Proteomes" id="UP000823914"/>
    </source>
</evidence>
<reference evidence="2" key="2">
    <citation type="submission" date="2021-04" db="EMBL/GenBank/DDBJ databases">
        <authorList>
            <person name="Gilroy R."/>
        </authorList>
    </citation>
    <scope>NUCLEOTIDE SEQUENCE</scope>
    <source>
        <strain evidence="2">Gambia15-2214</strain>
    </source>
</reference>
<gene>
    <name evidence="2" type="ORF">IAA16_01125</name>
</gene>
<dbReference type="Gene3D" id="2.60.120.560">
    <property type="entry name" value="Exo-inulinase, domain 1"/>
    <property type="match status" value="1"/>
</dbReference>
<evidence type="ECO:0000313" key="2">
    <source>
        <dbReference type="EMBL" id="MBU3849149.1"/>
    </source>
</evidence>
<keyword evidence="1" id="KW-0732">Signal</keyword>
<dbReference type="PROSITE" id="PS51257">
    <property type="entry name" value="PROKAR_LIPOPROTEIN"/>
    <property type="match status" value="1"/>
</dbReference>
<feature type="signal peptide" evidence="1">
    <location>
        <begin position="1"/>
        <end position="23"/>
    </location>
</feature>
<comment type="caution">
    <text evidence="2">The sequence shown here is derived from an EMBL/GenBank/DDBJ whole genome shotgun (WGS) entry which is preliminary data.</text>
</comment>
<accession>A0A9E2L0L5</accession>